<evidence type="ECO:0000256" key="3">
    <source>
        <dbReference type="ARBA" id="ARBA00022525"/>
    </source>
</evidence>
<evidence type="ECO:0000313" key="14">
    <source>
        <dbReference type="Proteomes" id="UP000255326"/>
    </source>
</evidence>
<feature type="domain" description="Peptidase S8/S53" evidence="11">
    <location>
        <begin position="144"/>
        <end position="536"/>
    </location>
</feature>
<dbReference type="InterPro" id="IPR023827">
    <property type="entry name" value="Peptidase_S8_Asp-AS"/>
</dbReference>
<feature type="active site" description="Charge relay system" evidence="8 9">
    <location>
        <position position="484"/>
    </location>
</feature>
<comment type="caution">
    <text evidence="13">The sequence shown here is derived from an EMBL/GenBank/DDBJ whole genome shotgun (WGS) entry which is preliminary data.</text>
</comment>
<evidence type="ECO:0000256" key="8">
    <source>
        <dbReference type="PIRSR" id="PIRSR615500-1"/>
    </source>
</evidence>
<dbReference type="PANTHER" id="PTHR43806:SF65">
    <property type="entry name" value="SERINE PROTEASE APRX"/>
    <property type="match status" value="1"/>
</dbReference>
<evidence type="ECO:0000313" key="13">
    <source>
        <dbReference type="EMBL" id="RDI41577.1"/>
    </source>
</evidence>
<dbReference type="AlphaFoldDB" id="A0A370GD03"/>
<dbReference type="GO" id="GO:0004252">
    <property type="term" value="F:serine-type endopeptidase activity"/>
    <property type="evidence" value="ECO:0007669"/>
    <property type="project" value="UniProtKB-UniRule"/>
</dbReference>
<comment type="similarity">
    <text evidence="1 9 10">Belongs to the peptidase S8 family.</text>
</comment>
<dbReference type="PROSITE" id="PS00138">
    <property type="entry name" value="SUBTILASE_SER"/>
    <property type="match status" value="1"/>
</dbReference>
<proteinExistence type="inferred from homology"/>
<organism evidence="13 14">
    <name type="scientific">Falsibacillus pallidus</name>
    <dbReference type="NCBI Taxonomy" id="493781"/>
    <lineage>
        <taxon>Bacteria</taxon>
        <taxon>Bacillati</taxon>
        <taxon>Bacillota</taxon>
        <taxon>Bacilli</taxon>
        <taxon>Bacillales</taxon>
        <taxon>Bacillaceae</taxon>
        <taxon>Falsibacillus</taxon>
    </lineage>
</organism>
<dbReference type="InterPro" id="IPR022398">
    <property type="entry name" value="Peptidase_S8_His-AS"/>
</dbReference>
<dbReference type="InterPro" id="IPR036852">
    <property type="entry name" value="Peptidase_S8/S53_dom_sf"/>
</dbReference>
<dbReference type="Gene3D" id="3.40.50.200">
    <property type="entry name" value="Peptidase S8/S53 domain"/>
    <property type="match status" value="1"/>
</dbReference>
<dbReference type="Gene3D" id="3.50.30.30">
    <property type="match status" value="1"/>
</dbReference>
<dbReference type="PROSITE" id="PS00137">
    <property type="entry name" value="SUBTILASE_HIS"/>
    <property type="match status" value="1"/>
</dbReference>
<dbReference type="SUPFAM" id="SSF52025">
    <property type="entry name" value="PA domain"/>
    <property type="match status" value="1"/>
</dbReference>
<dbReference type="InterPro" id="IPR034213">
    <property type="entry name" value="S8_Vpr-like"/>
</dbReference>
<accession>A0A370GD03</accession>
<dbReference type="InterPro" id="IPR000209">
    <property type="entry name" value="Peptidase_S8/S53_dom"/>
</dbReference>
<dbReference type="Proteomes" id="UP000255326">
    <property type="component" value="Unassembled WGS sequence"/>
</dbReference>
<evidence type="ECO:0000256" key="9">
    <source>
        <dbReference type="PROSITE-ProRule" id="PRU01240"/>
    </source>
</evidence>
<keyword evidence="4 9" id="KW-0645">Protease</keyword>
<dbReference type="Pfam" id="PF02225">
    <property type="entry name" value="PA"/>
    <property type="match status" value="1"/>
</dbReference>
<dbReference type="Pfam" id="PF00082">
    <property type="entry name" value="Peptidase_S8"/>
    <property type="match status" value="1"/>
</dbReference>
<evidence type="ECO:0000256" key="6">
    <source>
        <dbReference type="ARBA" id="ARBA00022801"/>
    </source>
</evidence>
<evidence type="ECO:0000259" key="11">
    <source>
        <dbReference type="Pfam" id="PF00082"/>
    </source>
</evidence>
<keyword evidence="2" id="KW-0134">Cell wall</keyword>
<feature type="domain" description="PA" evidence="12">
    <location>
        <begin position="356"/>
        <end position="421"/>
    </location>
</feature>
<evidence type="ECO:0000256" key="2">
    <source>
        <dbReference type="ARBA" id="ARBA00022512"/>
    </source>
</evidence>
<dbReference type="CDD" id="cd02133">
    <property type="entry name" value="PA_C5a_like"/>
    <property type="match status" value="1"/>
</dbReference>
<feature type="active site" description="Charge relay system" evidence="8 9">
    <location>
        <position position="193"/>
    </location>
</feature>
<gene>
    <name evidence="13" type="ORF">DFR59_10730</name>
</gene>
<dbReference type="InterPro" id="IPR050131">
    <property type="entry name" value="Peptidase_S8_subtilisin-like"/>
</dbReference>
<evidence type="ECO:0000259" key="12">
    <source>
        <dbReference type="Pfam" id="PF02225"/>
    </source>
</evidence>
<keyword evidence="7 9" id="KW-0720">Serine protease</keyword>
<dbReference type="InterPro" id="IPR046450">
    <property type="entry name" value="PA_dom_sf"/>
</dbReference>
<evidence type="ECO:0000256" key="4">
    <source>
        <dbReference type="ARBA" id="ARBA00022670"/>
    </source>
</evidence>
<dbReference type="PRINTS" id="PR00723">
    <property type="entry name" value="SUBTILISIN"/>
</dbReference>
<dbReference type="PROSITE" id="PS51892">
    <property type="entry name" value="SUBTILASE"/>
    <property type="match status" value="1"/>
</dbReference>
<dbReference type="PANTHER" id="PTHR43806">
    <property type="entry name" value="PEPTIDASE S8"/>
    <property type="match status" value="1"/>
</dbReference>
<dbReference type="InterPro" id="IPR015500">
    <property type="entry name" value="Peptidase_S8_subtilisin-rel"/>
</dbReference>
<dbReference type="GO" id="GO:0006508">
    <property type="term" value="P:proteolysis"/>
    <property type="evidence" value="ECO:0007669"/>
    <property type="project" value="UniProtKB-KW"/>
</dbReference>
<dbReference type="PROSITE" id="PS00136">
    <property type="entry name" value="SUBTILASE_ASP"/>
    <property type="match status" value="1"/>
</dbReference>
<evidence type="ECO:0000256" key="10">
    <source>
        <dbReference type="RuleBase" id="RU003355"/>
    </source>
</evidence>
<dbReference type="CDD" id="cd07474">
    <property type="entry name" value="Peptidases_S8_subtilisin_Vpr-like"/>
    <property type="match status" value="1"/>
</dbReference>
<dbReference type="InterPro" id="IPR023828">
    <property type="entry name" value="Peptidase_S8_Ser-AS"/>
</dbReference>
<protein>
    <submittedName>
        <fullName evidence="13">Minor extracellular serine protease Vpr</fullName>
    </submittedName>
</protein>
<evidence type="ECO:0000256" key="1">
    <source>
        <dbReference type="ARBA" id="ARBA00011073"/>
    </source>
</evidence>
<sequence length="754" mass="82195">MKKISAAVIAILFFTIILPQQPLSAALVSSASTTFSLPQLPEPSPNERVVMVFSTKETPDQAELQQVVKHFPSIKIRYVFQEVFSGFSVEGKRSNLQKLEKQFPHVQYSSEAYTYKADMEGSVPFIGADKIRGYFDPKGQRLSGKGVKVGIIDTGIDYNHPDLNRNYKGGQDFVDGDKNPMESRNKNGASTLHGTHVAGIIGANGVMKGVAPEAELYAYRALGPGGHGTSDQVLAAIDQAVKDHVDILNLSLGTDVNAPDLPITEALNKAVSKGVVAVTSSGNSGPNLWTVGTPGTASDAISVGASTPPMKIPFLHIKRGRVEKDMKLLPMFGGVPWGLTKTYPIIYGGIGNKEELKRVSGKIVLIQRGTITFAQKVKNAEEKGAVAVIVYNNEKGEFLGSVGKESRIPAAAMSRQDGEWLKKMIKKGTILGPTIYKEEEDRLADFSSRGPVTINWGIKPDITAPGVKIRSTVPGGYLSLQGTSMAAPHVAGACAILKQAHPDWTPAEIKAAFMNTAKVMVDDKGLPYHTYEQGAGRIQLEEAINTGTLVMPGALSIGRLPSKLFMEKEKVLTIRNVSKETKHYRFITPPKSAGMEFELPTAFSIGPNSEKKVTIRAERIDAFSKKKDLIDGAIFLSDGESTIRIPYLYVVNEPRYPRVMGFAVDNGKKTNTLHYEVYLPGGAEEFGIALYDPESMKYLGLLDWQKKIGPGLKEKEVVFPKNIRLEQIVAVAFARTKGREDYQELTLHMKEKGS</sequence>
<reference evidence="13 14" key="1">
    <citation type="submission" date="2018-07" db="EMBL/GenBank/DDBJ databases">
        <title>Genomic Encyclopedia of Type Strains, Phase IV (KMG-IV): sequencing the most valuable type-strain genomes for metagenomic binning, comparative biology and taxonomic classification.</title>
        <authorList>
            <person name="Goeker M."/>
        </authorList>
    </citation>
    <scope>NUCLEOTIDE SEQUENCE [LARGE SCALE GENOMIC DNA]</scope>
    <source>
        <strain evidence="13 14">DSM 25281</strain>
    </source>
</reference>
<dbReference type="EMBL" id="QQAY01000007">
    <property type="protein sequence ID" value="RDI41577.1"/>
    <property type="molecule type" value="Genomic_DNA"/>
</dbReference>
<dbReference type="InterPro" id="IPR003137">
    <property type="entry name" value="PA_domain"/>
</dbReference>
<keyword evidence="14" id="KW-1185">Reference proteome</keyword>
<evidence type="ECO:0000256" key="7">
    <source>
        <dbReference type="ARBA" id="ARBA00022825"/>
    </source>
</evidence>
<evidence type="ECO:0000256" key="5">
    <source>
        <dbReference type="ARBA" id="ARBA00022729"/>
    </source>
</evidence>
<feature type="active site" description="Charge relay system" evidence="8 9">
    <location>
        <position position="153"/>
    </location>
</feature>
<dbReference type="RefSeq" id="WP_114745918.1">
    <property type="nucleotide sequence ID" value="NZ_QQAY01000007.1"/>
</dbReference>
<name>A0A370GD03_9BACI</name>
<keyword evidence="6 9" id="KW-0378">Hydrolase</keyword>
<dbReference type="OrthoDB" id="9798386at2"/>
<dbReference type="SUPFAM" id="SSF52743">
    <property type="entry name" value="Subtilisin-like"/>
    <property type="match status" value="1"/>
</dbReference>
<keyword evidence="5" id="KW-0732">Signal</keyword>
<keyword evidence="3" id="KW-0964">Secreted</keyword>